<dbReference type="Proteomes" id="UP000464657">
    <property type="component" value="Chromosome"/>
</dbReference>
<accession>A0A7L4ZDI7</accession>
<evidence type="ECO:0000313" key="1">
    <source>
        <dbReference type="EMBL" id="QHI34717.1"/>
    </source>
</evidence>
<protein>
    <recommendedName>
        <fullName evidence="3">Lipoprotein</fullName>
    </recommendedName>
</protein>
<name>A0A7L4ZDI7_9FLAO</name>
<dbReference type="PROSITE" id="PS51257">
    <property type="entry name" value="PROKAR_LIPOPROTEIN"/>
    <property type="match status" value="1"/>
</dbReference>
<dbReference type="KEGG" id="kan:IMCC3317_00600"/>
<evidence type="ECO:0000313" key="2">
    <source>
        <dbReference type="Proteomes" id="UP000464657"/>
    </source>
</evidence>
<proteinExistence type="predicted"/>
<evidence type="ECO:0008006" key="3">
    <source>
        <dbReference type="Google" id="ProtNLM"/>
    </source>
</evidence>
<organism evidence="1 2">
    <name type="scientific">Kordia antarctica</name>
    <dbReference type="NCBI Taxonomy" id="1218801"/>
    <lineage>
        <taxon>Bacteria</taxon>
        <taxon>Pseudomonadati</taxon>
        <taxon>Bacteroidota</taxon>
        <taxon>Flavobacteriia</taxon>
        <taxon>Flavobacteriales</taxon>
        <taxon>Flavobacteriaceae</taxon>
        <taxon>Kordia</taxon>
    </lineage>
</organism>
<sequence>MKSILCFVILFSFLSCTSEKRKTTENSVVMVENVVNEIPQGTFTYELYFSEFGGRMKNGTCTVTISGNKIVVRQKKGEEKLTDENLLTEGILMKHKSGKWIIGDIETDAQIDEFGGCTGGPIPIDFGKKVIEWC</sequence>
<dbReference type="EMBL" id="CP019288">
    <property type="protein sequence ID" value="QHI34717.1"/>
    <property type="molecule type" value="Genomic_DNA"/>
</dbReference>
<keyword evidence="2" id="KW-1185">Reference proteome</keyword>
<reference evidence="1 2" key="1">
    <citation type="journal article" date="2013" name="Int. J. Syst. Evol. Microbiol.">
        <title>Kordia antarctica sp. nov., isolated from Antarctic seawater.</title>
        <authorList>
            <person name="Baek K."/>
            <person name="Choi A."/>
            <person name="Kang I."/>
            <person name="Lee K."/>
            <person name="Cho J.C."/>
        </authorList>
    </citation>
    <scope>NUCLEOTIDE SEQUENCE [LARGE SCALE GENOMIC DNA]</scope>
    <source>
        <strain evidence="1 2">IMCC3317</strain>
    </source>
</reference>
<dbReference type="AlphaFoldDB" id="A0A7L4ZDI7"/>
<gene>
    <name evidence="1" type="ORF">IMCC3317_00600</name>
</gene>